<protein>
    <recommendedName>
        <fullName evidence="2">Helicase C-terminal domain-containing protein</fullName>
    </recommendedName>
</protein>
<gene>
    <name evidence="3" type="ORF">BRAN1462_LOCUS20090</name>
</gene>
<name>A0A7S2JNC8_9DINO</name>
<accession>A0A7S2JNC8</accession>
<dbReference type="PROSITE" id="PS51194">
    <property type="entry name" value="HELICASE_CTER"/>
    <property type="match status" value="1"/>
</dbReference>
<dbReference type="CDD" id="cd18787">
    <property type="entry name" value="SF2_C_DEAD"/>
    <property type="match status" value="1"/>
</dbReference>
<dbReference type="AlphaFoldDB" id="A0A7S2JNC8"/>
<reference evidence="3" key="1">
    <citation type="submission" date="2021-01" db="EMBL/GenBank/DDBJ databases">
        <authorList>
            <person name="Corre E."/>
            <person name="Pelletier E."/>
            <person name="Niang G."/>
            <person name="Scheremetjew M."/>
            <person name="Finn R."/>
            <person name="Kale V."/>
            <person name="Holt S."/>
            <person name="Cochrane G."/>
            <person name="Meng A."/>
            <person name="Brown T."/>
            <person name="Cohen L."/>
        </authorList>
    </citation>
    <scope>NUCLEOTIDE SEQUENCE</scope>
    <source>
        <strain evidence="3">RCC3387</strain>
    </source>
</reference>
<evidence type="ECO:0000256" key="1">
    <source>
        <dbReference type="SAM" id="MobiDB-lite"/>
    </source>
</evidence>
<dbReference type="SMART" id="SM00490">
    <property type="entry name" value="HELICc"/>
    <property type="match status" value="1"/>
</dbReference>
<evidence type="ECO:0000259" key="2">
    <source>
        <dbReference type="PROSITE" id="PS51194"/>
    </source>
</evidence>
<feature type="region of interest" description="Disordered" evidence="1">
    <location>
        <begin position="217"/>
        <end position="254"/>
    </location>
</feature>
<dbReference type="Gene3D" id="3.40.50.300">
    <property type="entry name" value="P-loop containing nucleotide triphosphate hydrolases"/>
    <property type="match status" value="2"/>
</dbReference>
<dbReference type="PANTHER" id="PTHR47958">
    <property type="entry name" value="ATP-DEPENDENT RNA HELICASE DBP3"/>
    <property type="match status" value="1"/>
</dbReference>
<feature type="domain" description="Helicase C-terminal" evidence="2">
    <location>
        <begin position="72"/>
        <end position="219"/>
    </location>
</feature>
<dbReference type="InterPro" id="IPR027417">
    <property type="entry name" value="P-loop_NTPase"/>
</dbReference>
<dbReference type="Pfam" id="PF00271">
    <property type="entry name" value="Helicase_C"/>
    <property type="match status" value="1"/>
</dbReference>
<organism evidence="3">
    <name type="scientific">Zooxanthella nutricula</name>
    <dbReference type="NCBI Taxonomy" id="1333877"/>
    <lineage>
        <taxon>Eukaryota</taxon>
        <taxon>Sar</taxon>
        <taxon>Alveolata</taxon>
        <taxon>Dinophyceae</taxon>
        <taxon>Peridiniales</taxon>
        <taxon>Peridiniales incertae sedis</taxon>
        <taxon>Zooxanthella</taxon>
    </lineage>
</organism>
<dbReference type="SUPFAM" id="SSF52540">
    <property type="entry name" value="P-loop containing nucleoside triphosphate hydrolases"/>
    <property type="match status" value="1"/>
</dbReference>
<dbReference type="EMBL" id="HBGW01031795">
    <property type="protein sequence ID" value="CAD9552961.1"/>
    <property type="molecule type" value="Transcribed_RNA"/>
</dbReference>
<evidence type="ECO:0000313" key="3">
    <source>
        <dbReference type="EMBL" id="CAD9552961.1"/>
    </source>
</evidence>
<dbReference type="InterPro" id="IPR001650">
    <property type="entry name" value="Helicase_C-like"/>
</dbReference>
<proteinExistence type="predicted"/>
<sequence>MGFEPQIRKIIAGLSRDRQTAMFTATWPTAVRRLASDFLRDPVEVRVGDGDNLRVNPDVEQRVVFCADFREKEDRLISLLREHSGDQAIVFVNTKRMCESVSLRLDDSVAIHGDKDQRERDTALGFFKAGSRKVLVATDVAARGLDIKAVRLVVNFDPPNRDEDYVHRVGRTGRAGNKGVAVSLLTNEDGTAARFIADILKRGGLPVPEELDRRLSSGEMRMGGGGGGRDPSRGPSRLRGRSRGPFGGGDPMGDDFDFDVGGGRFGDRFQAARPRLGGDFSNACATDCPTY</sequence>